<dbReference type="OrthoDB" id="128043at2"/>
<evidence type="ECO:0000256" key="1">
    <source>
        <dbReference type="SAM" id="MobiDB-lite"/>
    </source>
</evidence>
<evidence type="ECO:0000313" key="5">
    <source>
        <dbReference type="Proteomes" id="UP000077177"/>
    </source>
</evidence>
<dbReference type="STRING" id="1492898.SY85_09725"/>
<dbReference type="KEGG" id="fla:SY85_09725"/>
<gene>
    <name evidence="4" type="ORF">SY85_09725</name>
</gene>
<feature type="compositionally biased region" description="Basic and acidic residues" evidence="1">
    <location>
        <begin position="321"/>
        <end position="330"/>
    </location>
</feature>
<protein>
    <recommendedName>
        <fullName evidence="3">Heavy metal binding domain-containing protein</fullName>
    </recommendedName>
</protein>
<dbReference type="Proteomes" id="UP000077177">
    <property type="component" value="Chromosome"/>
</dbReference>
<sequence>MKRIFSSALFLSVTLFVMSCNSGEATNQAKQISASKDQENSYACSMHPEVTGKEGDRCPKCGMTLVKRKASSNSNAYYMQLATTPAKIIPNKEVVFLLTPQKKDTTNEQVTLETAHEKKIHLILVSHDLSWFDHVHPELTADGSYRVKTAFPAAGHYLAFADYKPVGGDHVVNKIELHVEGAVPPVKQYTGEKLSGASGKYAFSVKPIGGQFVAGNGMQMEGVIEKSGQAVDVNTFTDYLGAKAHIVIIGMDDKEYLHVHPEVVNGKFNIHTTFNKPGIYRGWIQFNGDDKLHTIDFTLNVKQGATLDATKDNPSNSSTTHGEHQAEHHH</sequence>
<evidence type="ECO:0000256" key="2">
    <source>
        <dbReference type="SAM" id="SignalP"/>
    </source>
</evidence>
<feature type="chain" id="PRO_5008001199" description="Heavy metal binding domain-containing protein" evidence="2">
    <location>
        <begin position="23"/>
        <end position="330"/>
    </location>
</feature>
<dbReference type="AlphaFoldDB" id="A0A172TVC1"/>
<dbReference type="GO" id="GO:0046872">
    <property type="term" value="F:metal ion binding"/>
    <property type="evidence" value="ECO:0007669"/>
    <property type="project" value="InterPro"/>
</dbReference>
<evidence type="ECO:0000313" key="4">
    <source>
        <dbReference type="EMBL" id="ANE50733.1"/>
    </source>
</evidence>
<evidence type="ECO:0000259" key="3">
    <source>
        <dbReference type="Pfam" id="PF19335"/>
    </source>
</evidence>
<name>A0A172TVC1_9BACT</name>
<feature type="signal peptide" evidence="2">
    <location>
        <begin position="1"/>
        <end position="22"/>
    </location>
</feature>
<dbReference type="EMBL" id="CP011390">
    <property type="protein sequence ID" value="ANE50733.1"/>
    <property type="molecule type" value="Genomic_DNA"/>
</dbReference>
<dbReference type="PROSITE" id="PS51257">
    <property type="entry name" value="PROKAR_LIPOPROTEIN"/>
    <property type="match status" value="1"/>
</dbReference>
<organism evidence="4 5">
    <name type="scientific">Flavisolibacter tropicus</name>
    <dbReference type="NCBI Taxonomy" id="1492898"/>
    <lineage>
        <taxon>Bacteria</taxon>
        <taxon>Pseudomonadati</taxon>
        <taxon>Bacteroidota</taxon>
        <taxon>Chitinophagia</taxon>
        <taxon>Chitinophagales</taxon>
        <taxon>Chitinophagaceae</taxon>
        <taxon>Flavisolibacter</taxon>
    </lineage>
</organism>
<feature type="domain" description="Heavy metal binding" evidence="3">
    <location>
        <begin position="42"/>
        <end position="67"/>
    </location>
</feature>
<dbReference type="RefSeq" id="WP_066404004.1">
    <property type="nucleotide sequence ID" value="NZ_CP011390.1"/>
</dbReference>
<reference evidence="4 5" key="2">
    <citation type="journal article" date="2016" name="Int. J. Syst. Evol. Microbiol.">
        <title>Flavisolibacter tropicus sp. nov., isolated from tropical soil.</title>
        <authorList>
            <person name="Lee J.J."/>
            <person name="Kang M.S."/>
            <person name="Kim G.S."/>
            <person name="Lee C.S."/>
            <person name="Lim S."/>
            <person name="Lee J."/>
            <person name="Roh S.H."/>
            <person name="Kang H."/>
            <person name="Ha J.M."/>
            <person name="Bae S."/>
            <person name="Jung H.Y."/>
            <person name="Kim M.K."/>
        </authorList>
    </citation>
    <scope>NUCLEOTIDE SEQUENCE [LARGE SCALE GENOMIC DNA]</scope>
    <source>
        <strain evidence="4 5">LCS9</strain>
    </source>
</reference>
<dbReference type="Pfam" id="PF19335">
    <property type="entry name" value="HMBD"/>
    <property type="match status" value="1"/>
</dbReference>
<feature type="region of interest" description="Disordered" evidence="1">
    <location>
        <begin position="307"/>
        <end position="330"/>
    </location>
</feature>
<keyword evidence="5" id="KW-1185">Reference proteome</keyword>
<accession>A0A172TVC1</accession>
<keyword evidence="2" id="KW-0732">Signal</keyword>
<dbReference type="InterPro" id="IPR045800">
    <property type="entry name" value="HMBD"/>
</dbReference>
<proteinExistence type="predicted"/>
<reference evidence="5" key="1">
    <citation type="submission" date="2015-01" db="EMBL/GenBank/DDBJ databases">
        <title>Flavisolibacter sp./LCS9/ whole genome sequencing.</title>
        <authorList>
            <person name="Kim M.K."/>
            <person name="Srinivasan S."/>
            <person name="Lee J.-J."/>
        </authorList>
    </citation>
    <scope>NUCLEOTIDE SEQUENCE [LARGE SCALE GENOMIC DNA]</scope>
    <source>
        <strain evidence="5">LCS9</strain>
    </source>
</reference>